<protein>
    <submittedName>
        <fullName evidence="2">Ankyrin repeat protein</fullName>
    </submittedName>
</protein>
<feature type="domain" description="GPI inositol-deacylase winged helix" evidence="1">
    <location>
        <begin position="62"/>
        <end position="141"/>
    </location>
</feature>
<sequence>MSCRFILAEIYLTSLEDKTTPRAVRSTLSQFERQVPGSTEIQRREVLDKAYHQAMERITGQKPGFRTLALKALCWITCAARPLAPAELQHALAVEFGDSELDEDNIPRLERMVSICAGLVAVDKESHIIRLVHYTTQEFFQERWADWFPTAHDDIAMVCITYLSFKHFETGLCRTYDEYKERLHSYALYLYAAF</sequence>
<dbReference type="PANTHER" id="PTHR10039">
    <property type="entry name" value="AMELOGENIN"/>
    <property type="match status" value="1"/>
</dbReference>
<organism evidence="2 3">
    <name type="scientific">Coniochaeta ligniaria NRRL 30616</name>
    <dbReference type="NCBI Taxonomy" id="1408157"/>
    <lineage>
        <taxon>Eukaryota</taxon>
        <taxon>Fungi</taxon>
        <taxon>Dikarya</taxon>
        <taxon>Ascomycota</taxon>
        <taxon>Pezizomycotina</taxon>
        <taxon>Sordariomycetes</taxon>
        <taxon>Sordariomycetidae</taxon>
        <taxon>Coniochaetales</taxon>
        <taxon>Coniochaetaceae</taxon>
        <taxon>Coniochaeta</taxon>
    </lineage>
</organism>
<dbReference type="AlphaFoldDB" id="A0A1J7JA10"/>
<evidence type="ECO:0000259" key="1">
    <source>
        <dbReference type="Pfam" id="PF22939"/>
    </source>
</evidence>
<dbReference type="OrthoDB" id="1577640at2759"/>
<dbReference type="PANTHER" id="PTHR10039:SF15">
    <property type="entry name" value="NACHT DOMAIN-CONTAINING PROTEIN"/>
    <property type="match status" value="1"/>
</dbReference>
<dbReference type="EMBL" id="KV875100">
    <property type="protein sequence ID" value="OIW26616.1"/>
    <property type="molecule type" value="Genomic_DNA"/>
</dbReference>
<keyword evidence="3" id="KW-1185">Reference proteome</keyword>
<gene>
    <name evidence="2" type="ORF">CONLIGDRAFT_580762</name>
</gene>
<evidence type="ECO:0000313" key="2">
    <source>
        <dbReference type="EMBL" id="OIW26616.1"/>
    </source>
</evidence>
<feature type="non-terminal residue" evidence="2">
    <location>
        <position position="194"/>
    </location>
</feature>
<evidence type="ECO:0000313" key="3">
    <source>
        <dbReference type="Proteomes" id="UP000182658"/>
    </source>
</evidence>
<dbReference type="Pfam" id="PF22939">
    <property type="entry name" value="WHD_GPIID"/>
    <property type="match status" value="1"/>
</dbReference>
<name>A0A1J7JA10_9PEZI</name>
<proteinExistence type="predicted"/>
<reference evidence="2 3" key="1">
    <citation type="submission" date="2016-10" db="EMBL/GenBank/DDBJ databases">
        <title>Draft genome sequence of Coniochaeta ligniaria NRRL30616, a lignocellulolytic fungus for bioabatement of inhibitors in plant biomass hydrolysates.</title>
        <authorList>
            <consortium name="DOE Joint Genome Institute"/>
            <person name="Jimenez D.J."/>
            <person name="Hector R.E."/>
            <person name="Riley R."/>
            <person name="Sun H."/>
            <person name="Grigoriev I.V."/>
            <person name="Van Elsas J.D."/>
            <person name="Nichols N.N."/>
        </authorList>
    </citation>
    <scope>NUCLEOTIDE SEQUENCE [LARGE SCALE GENOMIC DNA]</scope>
    <source>
        <strain evidence="2 3">NRRL 30616</strain>
    </source>
</reference>
<dbReference type="InParanoid" id="A0A1J7JA10"/>
<dbReference type="InterPro" id="IPR054471">
    <property type="entry name" value="GPIID_WHD"/>
</dbReference>
<accession>A0A1J7JA10</accession>
<dbReference type="Proteomes" id="UP000182658">
    <property type="component" value="Unassembled WGS sequence"/>
</dbReference>
<dbReference type="STRING" id="1408157.A0A1J7JA10"/>